<proteinExistence type="predicted"/>
<dbReference type="AlphaFoldDB" id="A0A9J6FD29"/>
<gene>
    <name evidence="8" type="ORF">HPB48_019841</name>
</gene>
<evidence type="ECO:0000256" key="1">
    <source>
        <dbReference type="ARBA" id="ARBA00004127"/>
    </source>
</evidence>
<comment type="caution">
    <text evidence="8">The sequence shown here is derived from an EMBL/GenBank/DDBJ whole genome shotgun (WGS) entry which is preliminary data.</text>
</comment>
<protein>
    <submittedName>
        <fullName evidence="8">Uncharacterized protein</fullName>
    </submittedName>
</protein>
<keyword evidence="7" id="KW-0472">Membrane</keyword>
<dbReference type="PANTHER" id="PTHR24223:SF443">
    <property type="entry name" value="MULTIDRUG-RESISTANCE LIKE PROTEIN 1, ISOFORM I"/>
    <property type="match status" value="1"/>
</dbReference>
<dbReference type="PANTHER" id="PTHR24223">
    <property type="entry name" value="ATP-BINDING CASSETTE SUB-FAMILY C"/>
    <property type="match status" value="1"/>
</dbReference>
<evidence type="ECO:0000256" key="5">
    <source>
        <dbReference type="ARBA" id="ARBA00022840"/>
    </source>
</evidence>
<dbReference type="GO" id="GO:0042626">
    <property type="term" value="F:ATPase-coupled transmembrane transporter activity"/>
    <property type="evidence" value="ECO:0007669"/>
    <property type="project" value="TreeGrafter"/>
</dbReference>
<keyword evidence="2" id="KW-0812">Transmembrane</keyword>
<dbReference type="GO" id="GO:0012505">
    <property type="term" value="C:endomembrane system"/>
    <property type="evidence" value="ECO:0007669"/>
    <property type="project" value="UniProtKB-SubCell"/>
</dbReference>
<sequence length="90" mass="10376">MKLRDARLKRMADLLSSIRLVKFYAWEEPFTSFIAEIRHREISQQFIANLLDGFMDTLFSSSSSVVKDKCLRNTDTVLVCGIFTSAHATW</sequence>
<name>A0A9J6FD29_HAELO</name>
<evidence type="ECO:0000313" key="8">
    <source>
        <dbReference type="EMBL" id="KAH9360241.1"/>
    </source>
</evidence>
<comment type="subcellular location">
    <subcellularLocation>
        <location evidence="1">Endomembrane system</location>
        <topology evidence="1">Multi-pass membrane protein</topology>
    </subcellularLocation>
</comment>
<keyword evidence="6" id="KW-1133">Transmembrane helix</keyword>
<dbReference type="VEuPathDB" id="VectorBase:HLOH_052324"/>
<evidence type="ECO:0000256" key="2">
    <source>
        <dbReference type="ARBA" id="ARBA00022692"/>
    </source>
</evidence>
<evidence type="ECO:0000256" key="3">
    <source>
        <dbReference type="ARBA" id="ARBA00022737"/>
    </source>
</evidence>
<dbReference type="InterPro" id="IPR050173">
    <property type="entry name" value="ABC_transporter_C-like"/>
</dbReference>
<dbReference type="Proteomes" id="UP000821853">
    <property type="component" value="Chromosome 1"/>
</dbReference>
<dbReference type="EMBL" id="JABSTR010000001">
    <property type="protein sequence ID" value="KAH9360241.1"/>
    <property type="molecule type" value="Genomic_DNA"/>
</dbReference>
<reference evidence="8 9" key="1">
    <citation type="journal article" date="2020" name="Cell">
        <title>Large-Scale Comparative Analyses of Tick Genomes Elucidate Their Genetic Diversity and Vector Capacities.</title>
        <authorList>
            <consortium name="Tick Genome and Microbiome Consortium (TIGMIC)"/>
            <person name="Jia N."/>
            <person name="Wang J."/>
            <person name="Shi W."/>
            <person name="Du L."/>
            <person name="Sun Y."/>
            <person name="Zhan W."/>
            <person name="Jiang J.F."/>
            <person name="Wang Q."/>
            <person name="Zhang B."/>
            <person name="Ji P."/>
            <person name="Bell-Sakyi L."/>
            <person name="Cui X.M."/>
            <person name="Yuan T.T."/>
            <person name="Jiang B.G."/>
            <person name="Yang W.F."/>
            <person name="Lam T.T."/>
            <person name="Chang Q.C."/>
            <person name="Ding S.J."/>
            <person name="Wang X.J."/>
            <person name="Zhu J.G."/>
            <person name="Ruan X.D."/>
            <person name="Zhao L."/>
            <person name="Wei J.T."/>
            <person name="Ye R.Z."/>
            <person name="Que T.C."/>
            <person name="Du C.H."/>
            <person name="Zhou Y.H."/>
            <person name="Cheng J.X."/>
            <person name="Dai P.F."/>
            <person name="Guo W.B."/>
            <person name="Han X.H."/>
            <person name="Huang E.J."/>
            <person name="Li L.F."/>
            <person name="Wei W."/>
            <person name="Gao Y.C."/>
            <person name="Liu J.Z."/>
            <person name="Shao H.Z."/>
            <person name="Wang X."/>
            <person name="Wang C.C."/>
            <person name="Yang T.C."/>
            <person name="Huo Q.B."/>
            <person name="Li W."/>
            <person name="Chen H.Y."/>
            <person name="Chen S.E."/>
            <person name="Zhou L.G."/>
            <person name="Ni X.B."/>
            <person name="Tian J.H."/>
            <person name="Sheng Y."/>
            <person name="Liu T."/>
            <person name="Pan Y.S."/>
            <person name="Xia L.Y."/>
            <person name="Li J."/>
            <person name="Zhao F."/>
            <person name="Cao W.C."/>
        </authorList>
    </citation>
    <scope>NUCLEOTIDE SEQUENCE [LARGE SCALE GENOMIC DNA]</scope>
    <source>
        <strain evidence="8">HaeL-2018</strain>
    </source>
</reference>
<evidence type="ECO:0000256" key="6">
    <source>
        <dbReference type="ARBA" id="ARBA00022989"/>
    </source>
</evidence>
<dbReference type="Gene3D" id="1.20.1560.10">
    <property type="entry name" value="ABC transporter type 1, transmembrane domain"/>
    <property type="match status" value="1"/>
</dbReference>
<keyword evidence="3" id="KW-0677">Repeat</keyword>
<organism evidence="8 9">
    <name type="scientific">Haemaphysalis longicornis</name>
    <name type="common">Bush tick</name>
    <dbReference type="NCBI Taxonomy" id="44386"/>
    <lineage>
        <taxon>Eukaryota</taxon>
        <taxon>Metazoa</taxon>
        <taxon>Ecdysozoa</taxon>
        <taxon>Arthropoda</taxon>
        <taxon>Chelicerata</taxon>
        <taxon>Arachnida</taxon>
        <taxon>Acari</taxon>
        <taxon>Parasitiformes</taxon>
        <taxon>Ixodida</taxon>
        <taxon>Ixodoidea</taxon>
        <taxon>Ixodidae</taxon>
        <taxon>Haemaphysalinae</taxon>
        <taxon>Haemaphysalis</taxon>
    </lineage>
</organism>
<evidence type="ECO:0000256" key="7">
    <source>
        <dbReference type="ARBA" id="ARBA00023136"/>
    </source>
</evidence>
<dbReference type="GO" id="GO:0005524">
    <property type="term" value="F:ATP binding"/>
    <property type="evidence" value="ECO:0007669"/>
    <property type="project" value="UniProtKB-KW"/>
</dbReference>
<dbReference type="GO" id="GO:0016020">
    <property type="term" value="C:membrane"/>
    <property type="evidence" value="ECO:0007669"/>
    <property type="project" value="InterPro"/>
</dbReference>
<dbReference type="InterPro" id="IPR036640">
    <property type="entry name" value="ABC1_TM_sf"/>
</dbReference>
<keyword evidence="4" id="KW-0547">Nucleotide-binding</keyword>
<keyword evidence="9" id="KW-1185">Reference proteome</keyword>
<evidence type="ECO:0000313" key="9">
    <source>
        <dbReference type="Proteomes" id="UP000821853"/>
    </source>
</evidence>
<evidence type="ECO:0000256" key="4">
    <source>
        <dbReference type="ARBA" id="ARBA00022741"/>
    </source>
</evidence>
<accession>A0A9J6FD29</accession>
<dbReference type="OrthoDB" id="6513853at2759"/>
<keyword evidence="5" id="KW-0067">ATP-binding</keyword>